<name>A0AAN7BJ57_9PEZI</name>
<evidence type="ECO:0000256" key="1">
    <source>
        <dbReference type="SAM" id="MobiDB-lite"/>
    </source>
</evidence>
<dbReference type="EMBL" id="MU865398">
    <property type="protein sequence ID" value="KAK4224278.1"/>
    <property type="molecule type" value="Genomic_DNA"/>
</dbReference>
<feature type="domain" description="C2H2-type" evidence="2">
    <location>
        <begin position="1959"/>
        <end position="1986"/>
    </location>
</feature>
<evidence type="ECO:0000313" key="4">
    <source>
        <dbReference type="Proteomes" id="UP001301958"/>
    </source>
</evidence>
<dbReference type="Gene3D" id="1.25.40.10">
    <property type="entry name" value="Tetratricopeptide repeat domain"/>
    <property type="match status" value="2"/>
</dbReference>
<accession>A0AAN7BJ57</accession>
<dbReference type="Pfam" id="PF13424">
    <property type="entry name" value="TPR_12"/>
    <property type="match status" value="1"/>
</dbReference>
<feature type="compositionally biased region" description="Low complexity" evidence="1">
    <location>
        <begin position="1799"/>
        <end position="1808"/>
    </location>
</feature>
<feature type="domain" description="C2H2-type" evidence="2">
    <location>
        <begin position="1994"/>
        <end position="2019"/>
    </location>
</feature>
<dbReference type="PANTHER" id="PTHR39596">
    <property type="match status" value="1"/>
</dbReference>
<proteinExistence type="predicted"/>
<dbReference type="Gene3D" id="3.30.160.60">
    <property type="entry name" value="Classic Zinc Finger"/>
    <property type="match status" value="1"/>
</dbReference>
<evidence type="ECO:0000259" key="2">
    <source>
        <dbReference type="SMART" id="SM00355"/>
    </source>
</evidence>
<dbReference type="SMART" id="SM00028">
    <property type="entry name" value="TPR"/>
    <property type="match status" value="4"/>
</dbReference>
<organism evidence="3 4">
    <name type="scientific">Podospora fimiseda</name>
    <dbReference type="NCBI Taxonomy" id="252190"/>
    <lineage>
        <taxon>Eukaryota</taxon>
        <taxon>Fungi</taxon>
        <taxon>Dikarya</taxon>
        <taxon>Ascomycota</taxon>
        <taxon>Pezizomycotina</taxon>
        <taxon>Sordariomycetes</taxon>
        <taxon>Sordariomycetidae</taxon>
        <taxon>Sordariales</taxon>
        <taxon>Podosporaceae</taxon>
        <taxon>Podospora</taxon>
    </lineage>
</organism>
<dbReference type="InterPro" id="IPR011990">
    <property type="entry name" value="TPR-like_helical_dom_sf"/>
</dbReference>
<feature type="region of interest" description="Disordered" evidence="1">
    <location>
        <begin position="1775"/>
        <end position="1823"/>
    </location>
</feature>
<dbReference type="PANTHER" id="PTHR39596:SF2">
    <property type="entry name" value="HET DOMAIN PROTEIN (AFU_ORTHOLOGUE AFUA_1G17550)-RELATED"/>
    <property type="match status" value="1"/>
</dbReference>
<gene>
    <name evidence="3" type="ORF">QBC38DRAFT_515408</name>
</gene>
<feature type="region of interest" description="Disordered" evidence="1">
    <location>
        <begin position="45"/>
        <end position="74"/>
    </location>
</feature>
<feature type="region of interest" description="Disordered" evidence="1">
    <location>
        <begin position="1845"/>
        <end position="1865"/>
    </location>
</feature>
<dbReference type="InterPro" id="IPR013087">
    <property type="entry name" value="Znf_C2H2_type"/>
</dbReference>
<feature type="compositionally biased region" description="Polar residues" evidence="1">
    <location>
        <begin position="14"/>
        <end position="26"/>
    </location>
</feature>
<feature type="compositionally biased region" description="Acidic residues" evidence="1">
    <location>
        <begin position="56"/>
        <end position="69"/>
    </location>
</feature>
<dbReference type="SUPFAM" id="SSF48452">
    <property type="entry name" value="TPR-like"/>
    <property type="match status" value="2"/>
</dbReference>
<feature type="region of interest" description="Disordered" evidence="1">
    <location>
        <begin position="1"/>
        <end position="26"/>
    </location>
</feature>
<feature type="domain" description="C2H2-type" evidence="2">
    <location>
        <begin position="1910"/>
        <end position="1930"/>
    </location>
</feature>
<feature type="region of interest" description="Disordered" evidence="1">
    <location>
        <begin position="352"/>
        <end position="382"/>
    </location>
</feature>
<dbReference type="SMART" id="SM00355">
    <property type="entry name" value="ZnF_C2H2"/>
    <property type="match status" value="4"/>
</dbReference>
<feature type="compositionally biased region" description="Low complexity" evidence="1">
    <location>
        <begin position="1779"/>
        <end position="1791"/>
    </location>
</feature>
<feature type="domain" description="C2H2-type" evidence="2">
    <location>
        <begin position="1873"/>
        <end position="1893"/>
    </location>
</feature>
<dbReference type="InterPro" id="IPR019734">
    <property type="entry name" value="TPR_rpt"/>
</dbReference>
<reference evidence="3" key="2">
    <citation type="submission" date="2023-05" db="EMBL/GenBank/DDBJ databases">
        <authorList>
            <consortium name="Lawrence Berkeley National Laboratory"/>
            <person name="Steindorff A."/>
            <person name="Hensen N."/>
            <person name="Bonometti L."/>
            <person name="Westerberg I."/>
            <person name="Brannstrom I.O."/>
            <person name="Guillou S."/>
            <person name="Cros-Aarteil S."/>
            <person name="Calhoun S."/>
            <person name="Haridas S."/>
            <person name="Kuo A."/>
            <person name="Mondo S."/>
            <person name="Pangilinan J."/>
            <person name="Riley R."/>
            <person name="Labutti K."/>
            <person name="Andreopoulos B."/>
            <person name="Lipzen A."/>
            <person name="Chen C."/>
            <person name="Yanf M."/>
            <person name="Daum C."/>
            <person name="Ng V."/>
            <person name="Clum A."/>
            <person name="Ohm R."/>
            <person name="Martin F."/>
            <person name="Silar P."/>
            <person name="Natvig D."/>
            <person name="Lalanne C."/>
            <person name="Gautier V."/>
            <person name="Ament-Velasquez S.L."/>
            <person name="Kruys A."/>
            <person name="Hutchinson M.I."/>
            <person name="Powell A.J."/>
            <person name="Barry K."/>
            <person name="Miller A.N."/>
            <person name="Grigoriev I.V."/>
            <person name="Debuchy R."/>
            <person name="Gladieux P."/>
            <person name="Thoren M.H."/>
            <person name="Johannesson H."/>
        </authorList>
    </citation>
    <scope>NUCLEOTIDE SEQUENCE</scope>
    <source>
        <strain evidence="3">CBS 990.96</strain>
    </source>
</reference>
<protein>
    <recommendedName>
        <fullName evidence="2">C2H2-type domain-containing protein</fullName>
    </recommendedName>
</protein>
<sequence>MELVQEPDEILPRQQHQTSYHKPNQATIPQAYAFHKLLATKVTTDDEDGHNKLSDDSDLSDSSSSDDNDPSPRALIRLNNSRASLLDNYDTQTPSSTTCGNSAFRSGLWATDPKFINELTVSHVGFLSQLAYLCIEARVRRCEHGACVTTKKPMSITAPRCDWAAFREWALVSMSCQAGMGESEKLSQAHTHLARAISGCCMILKRNLVPPHKKMNRRYGIVDKQSGKSQQINVVDVANVIYWMARIQSQIGIGPKNLDRWGDRFLPSNITLPAIEKAAQDGEDMGICKNRLWSLINVSDRKQNDLPDIVAALVPYQASLQHKDHEFCTPSKCQWAQMNSTSVTQLHKCIGGKGGRRQGASESTASARRPGPRFSSPGMESTCYEKKYPTELLETALELGKSTAWMLNSPKLSGPGVPYVAISHVWSDGTGIGLQDAGTVNSCLFDYFADIAAKLDCRGIWWDALSIPVQPKARSKALNMMHANYANADYTVVHDTYLVNFPWKDDGSPCIALVLSTWFTRGWTALELAMSKRVKVLFKDPSRHATGPVIKDLDQDVLARGPGVSSRAHWLATTLIRRLRKPIDNVGDLLAILSCRSTSWARDRAIIAALLAGVPDCNFTLGESLITAEVLKYVGKIPYACLFHGKPTMRSRGGFSWSAATLEDMPVGSSSEIVSGDVSQSYNLLEIDEVGAVEGKWRCRRLWGAPDVERLRAYGNDLAAVVKVNIALQHPKRCLLLRHPMDQTASGESLALLVVPTSVVKHGPVLKCRYIGAVFENLGSSRWENDRGPWYHGKFWTVKIGGTDNGGRGLSADMVEVLMEDYGEEQGENLDDGESVGDESDAEQLPLSVGDQAGQRADVGEGGAAVQETLTESLELDVVTPPQPSREHLTTALKMNNEAAARYLVSAGIDFEDGVSLSLIADLGSFSKATMARLKMLGDIYSDHGKLDYAARTYRYVIDQYSNRVDRPMPHLSTKYCLARLYLRQNKILREEGKELDLKKVEHARQLFQEVLEGCDWKKRRCLRDCDASKLDKSPTFIDALNCSLSNEAARETDQRTQEEVVNLIRTEEKWYKLELDAIAELTLLLVDQFNFVDAEKVYGQTLRKFGGLVGTEIEAFNSFRSSYYGSRLNDRTKEHQLEAAATVYQRALRRFNTMFRMDHILIAITSLTLGINYMLRSKYAEAEIQLTRAYDGIVKHYWPSNEISASRSKTWDKEHAIMGLTRFNRGLLLYSQQRLDDAEVQFEHASKIASTQDTDMGPSDATLVKLSADYAISKIELLRQKPIFNRTAQTKDSSDMIRLRFRATLGQAKVPIRLCKEAISISGLHKRYFSHCDPDLCEARVFLGTEMEVALGGFRLLLGGTKNLDYLQTATRISSVYVKSDKMYKAERLLREAYNNYVETMGVFYPATLKTSLQLGRLHLDRRAFDKAEEACERAYQGFNKTLGSDHPSTAEAAQALGAVYFAMGKPSKSKDMYEKAFSAFTAAASTIQKEQEDAVKASWKWSSRSSTPTAVTDETALLCAMDLARVCAVFRDSENKRRAGKLYSLSMKGFEMAGKGKSMHGLEAKLRYGCFCREQGLFKKARDYIEEAQNGFKRLSDTMSSGSATAKVKHLEAQLCLGQLMLDQSLSKPQTESDEDEKDDFDYIDLKCSGKAEALIKNSRRKLMEMLGNDHALTLEASIILGELYLQDPMMRAEGRKMLESVLSSCRDGKVFPPGHPRKLKVMEMLIASSASKRDSTSVNKQKDELWKELVSAYDVDFAAMIMDMTNLRRPVDDLSDCGSDSSGSPNSSDEGEGSVDNDSAASVSDRQSLDSGDEKSSAGADIYEPKLLSIALPLRPASSRLSRLSSHSAEQSVPGEKAQDEQELIDEKFPQCPICSQSYMDKNALNQHLKRYSQVETNHQKFWLKMVNCPVCNTGFGDVEARDQHVETMAESDEGHGDFQDSLERTTSQPAEYYMSQCGICPGSRMFISIAKFEHHCQEAEDHPTEGGPEVRCELCDLVLADQETLDQHKQRSGYHRARSAKSSSGGSCRAVTSFLALGSGRRV</sequence>
<comment type="caution">
    <text evidence="3">The sequence shown here is derived from an EMBL/GenBank/DDBJ whole genome shotgun (WGS) entry which is preliminary data.</text>
</comment>
<evidence type="ECO:0000313" key="3">
    <source>
        <dbReference type="EMBL" id="KAK4224278.1"/>
    </source>
</evidence>
<keyword evidence="4" id="KW-1185">Reference proteome</keyword>
<reference evidence="3" key="1">
    <citation type="journal article" date="2023" name="Mol. Phylogenet. Evol.">
        <title>Genome-scale phylogeny and comparative genomics of the fungal order Sordariales.</title>
        <authorList>
            <person name="Hensen N."/>
            <person name="Bonometti L."/>
            <person name="Westerberg I."/>
            <person name="Brannstrom I.O."/>
            <person name="Guillou S."/>
            <person name="Cros-Aarteil S."/>
            <person name="Calhoun S."/>
            <person name="Haridas S."/>
            <person name="Kuo A."/>
            <person name="Mondo S."/>
            <person name="Pangilinan J."/>
            <person name="Riley R."/>
            <person name="LaButti K."/>
            <person name="Andreopoulos B."/>
            <person name="Lipzen A."/>
            <person name="Chen C."/>
            <person name="Yan M."/>
            <person name="Daum C."/>
            <person name="Ng V."/>
            <person name="Clum A."/>
            <person name="Steindorff A."/>
            <person name="Ohm R.A."/>
            <person name="Martin F."/>
            <person name="Silar P."/>
            <person name="Natvig D.O."/>
            <person name="Lalanne C."/>
            <person name="Gautier V."/>
            <person name="Ament-Velasquez S.L."/>
            <person name="Kruys A."/>
            <person name="Hutchinson M.I."/>
            <person name="Powell A.J."/>
            <person name="Barry K."/>
            <person name="Miller A.N."/>
            <person name="Grigoriev I.V."/>
            <person name="Debuchy R."/>
            <person name="Gladieux P."/>
            <person name="Hiltunen Thoren M."/>
            <person name="Johannesson H."/>
        </authorList>
    </citation>
    <scope>NUCLEOTIDE SEQUENCE</scope>
    <source>
        <strain evidence="3">CBS 990.96</strain>
    </source>
</reference>
<dbReference type="Proteomes" id="UP001301958">
    <property type="component" value="Unassembled WGS sequence"/>
</dbReference>
<feature type="compositionally biased region" description="Basic residues" evidence="1">
    <location>
        <begin position="2014"/>
        <end position="2023"/>
    </location>
</feature>
<feature type="region of interest" description="Disordered" evidence="1">
    <location>
        <begin position="2010"/>
        <end position="2031"/>
    </location>
</feature>